<dbReference type="PANTHER" id="PTHR46910">
    <property type="entry name" value="TRANSCRIPTION FACTOR PDR1"/>
    <property type="match status" value="1"/>
</dbReference>
<evidence type="ECO:0000256" key="7">
    <source>
        <dbReference type="SAM" id="MobiDB-lite"/>
    </source>
</evidence>
<keyword evidence="2" id="KW-0479">Metal-binding</keyword>
<keyword evidence="4" id="KW-0238">DNA-binding</keyword>
<dbReference type="EMBL" id="CDPU01000102">
    <property type="protein sequence ID" value="CEO57444.1"/>
    <property type="molecule type" value="Genomic_DNA"/>
</dbReference>
<dbReference type="Gene3D" id="4.10.240.10">
    <property type="entry name" value="Zn(2)-C6 fungal-type DNA-binding domain"/>
    <property type="match status" value="1"/>
</dbReference>
<dbReference type="SMART" id="SM00906">
    <property type="entry name" value="Fungal_trans"/>
    <property type="match status" value="1"/>
</dbReference>
<dbReference type="PROSITE" id="PS50048">
    <property type="entry name" value="ZN2_CY6_FUNGAL_2"/>
    <property type="match status" value="1"/>
</dbReference>
<accession>A0A0B7KJX7</accession>
<keyword evidence="5" id="KW-0804">Transcription</keyword>
<dbReference type="PROSITE" id="PS00463">
    <property type="entry name" value="ZN2_CY6_FUNGAL_1"/>
    <property type="match status" value="1"/>
</dbReference>
<dbReference type="GO" id="GO:0008270">
    <property type="term" value="F:zinc ion binding"/>
    <property type="evidence" value="ECO:0007669"/>
    <property type="project" value="InterPro"/>
</dbReference>
<keyword evidence="3" id="KW-0805">Transcription regulation</keyword>
<organism evidence="9">
    <name type="scientific">Bionectria ochroleuca</name>
    <name type="common">Gliocladium roseum</name>
    <dbReference type="NCBI Taxonomy" id="29856"/>
    <lineage>
        <taxon>Eukaryota</taxon>
        <taxon>Fungi</taxon>
        <taxon>Dikarya</taxon>
        <taxon>Ascomycota</taxon>
        <taxon>Pezizomycotina</taxon>
        <taxon>Sordariomycetes</taxon>
        <taxon>Hypocreomycetidae</taxon>
        <taxon>Hypocreales</taxon>
        <taxon>Bionectriaceae</taxon>
        <taxon>Clonostachys</taxon>
    </lineage>
</organism>
<evidence type="ECO:0000256" key="6">
    <source>
        <dbReference type="ARBA" id="ARBA00023242"/>
    </source>
</evidence>
<dbReference type="GO" id="GO:0003677">
    <property type="term" value="F:DNA binding"/>
    <property type="evidence" value="ECO:0007669"/>
    <property type="project" value="UniProtKB-KW"/>
</dbReference>
<evidence type="ECO:0000256" key="1">
    <source>
        <dbReference type="ARBA" id="ARBA00004123"/>
    </source>
</evidence>
<dbReference type="GO" id="GO:0005634">
    <property type="term" value="C:nucleus"/>
    <property type="evidence" value="ECO:0007669"/>
    <property type="project" value="UniProtKB-SubCell"/>
</dbReference>
<dbReference type="GO" id="GO:0000981">
    <property type="term" value="F:DNA-binding transcription factor activity, RNA polymerase II-specific"/>
    <property type="evidence" value="ECO:0007669"/>
    <property type="project" value="InterPro"/>
</dbReference>
<feature type="compositionally biased region" description="Polar residues" evidence="7">
    <location>
        <begin position="744"/>
        <end position="756"/>
    </location>
</feature>
<evidence type="ECO:0000256" key="3">
    <source>
        <dbReference type="ARBA" id="ARBA00023015"/>
    </source>
</evidence>
<dbReference type="InterPro" id="IPR050987">
    <property type="entry name" value="AtrR-like"/>
</dbReference>
<evidence type="ECO:0000256" key="2">
    <source>
        <dbReference type="ARBA" id="ARBA00022723"/>
    </source>
</evidence>
<dbReference type="SMART" id="SM00066">
    <property type="entry name" value="GAL4"/>
    <property type="match status" value="1"/>
</dbReference>
<dbReference type="Pfam" id="PF00172">
    <property type="entry name" value="Zn_clus"/>
    <property type="match status" value="1"/>
</dbReference>
<dbReference type="Pfam" id="PF04082">
    <property type="entry name" value="Fungal_trans"/>
    <property type="match status" value="1"/>
</dbReference>
<proteinExistence type="predicted"/>
<dbReference type="InterPro" id="IPR007219">
    <property type="entry name" value="XnlR_reg_dom"/>
</dbReference>
<evidence type="ECO:0000256" key="5">
    <source>
        <dbReference type="ARBA" id="ARBA00023163"/>
    </source>
</evidence>
<evidence type="ECO:0000313" key="9">
    <source>
        <dbReference type="EMBL" id="CEO57444.1"/>
    </source>
</evidence>
<dbReference type="SUPFAM" id="SSF57701">
    <property type="entry name" value="Zn2/Cys6 DNA-binding domain"/>
    <property type="match status" value="1"/>
</dbReference>
<evidence type="ECO:0000256" key="4">
    <source>
        <dbReference type="ARBA" id="ARBA00023125"/>
    </source>
</evidence>
<protein>
    <recommendedName>
        <fullName evidence="8">Zn(2)-C6 fungal-type domain-containing protein</fullName>
    </recommendedName>
</protein>
<evidence type="ECO:0000259" key="8">
    <source>
        <dbReference type="PROSITE" id="PS50048"/>
    </source>
</evidence>
<reference evidence="9" key="1">
    <citation type="submission" date="2015-01" db="EMBL/GenBank/DDBJ databases">
        <authorList>
            <person name="Durling Mikael"/>
        </authorList>
    </citation>
    <scope>NUCLEOTIDE SEQUENCE</scope>
</reference>
<feature type="domain" description="Zn(2)-C6 fungal-type" evidence="8">
    <location>
        <begin position="2"/>
        <end position="32"/>
    </location>
</feature>
<comment type="subcellular location">
    <subcellularLocation>
        <location evidence="1">Nucleus</location>
    </subcellularLocation>
</comment>
<dbReference type="PANTHER" id="PTHR46910:SF37">
    <property type="entry name" value="ZN(II)2CYS6 TRANSCRIPTION FACTOR (EUROFUNG)"/>
    <property type="match status" value="1"/>
</dbReference>
<dbReference type="CDD" id="cd12148">
    <property type="entry name" value="fungal_TF_MHR"/>
    <property type="match status" value="1"/>
</dbReference>
<dbReference type="AlphaFoldDB" id="A0A0B7KJX7"/>
<gene>
    <name evidence="9" type="ORF">BN869_000013502_1</name>
</gene>
<sequence>MACKSCRSKKIKCDRTRPVCQNCRLRSIACTYAGERRTKEWMQSNVDSRRFSTIRTSENQQLNEGGTRRVHTTTFPQPASPMPNQRRVSCTSDLSTQRGAREIQQEQNVDMMQPQPPWSQIGSDPVVCDFDQIPGGLGVTGSQTPINIDAGEGETLLDRILEGKDRECTKDRNPALWMRSTDGDEYTGPSSGISTISDLGLNWVRHNVPDSHVLCETIQDIRNGVLSHLRQPKCVPQVLPLAVSTPCNLKVKETPRSVVIKYIEAYFDTVQVIFPVLDRAKFLSQLETYGTRQSVSNNPSWQALLSAVLASGCRAALSAETAEAFKKSGQEAWGYFQNALSFEPCITHGSTDLMAVQAIAIMTIFAQGLSSPQRLEYTLSSIAARLAQSLALNRHPSPHWSLGEAEQRDRNRVFWVIYCLDRTISLRCGRPAVISDDDISCCFPRGVLVIQHGYSEPVGVPDVDFFLCVTKLARIAGKVSRMLYSASALYTSSSRLLPMMNNLLKELRAWLSLLPSSIRPGQPPNRMNTTFGLSREQIIVLHLSYYYLLCSIYRRFTPIFTQDSDSLQPLVNSQMHSSHIEAARSMVLLTKHLDIESFTPAWLVFYYPFTALTTIFVHIVCNPPGDTTQSDIALMETVVGFFGRLEYVTLGEAAFTKTTEFVRQARNIHSRYSKDRVQASLRESIQVQDNNLLIEVAGPFQPCINIDEDRQIHIGHRFGKNHDVQISGAENGQILGATPALTGPLQQEENSDTQSARPEMEIPQHDQSLYSDLASLLAPPAGDAAQVSWLRDWVSAV</sequence>
<dbReference type="CDD" id="cd00067">
    <property type="entry name" value="GAL4"/>
    <property type="match status" value="1"/>
</dbReference>
<name>A0A0B7KJX7_BIOOC</name>
<dbReference type="GO" id="GO:0006351">
    <property type="term" value="P:DNA-templated transcription"/>
    <property type="evidence" value="ECO:0007669"/>
    <property type="project" value="InterPro"/>
</dbReference>
<feature type="region of interest" description="Disordered" evidence="7">
    <location>
        <begin position="741"/>
        <end position="762"/>
    </location>
</feature>
<keyword evidence="6" id="KW-0539">Nucleus</keyword>
<dbReference type="InterPro" id="IPR001138">
    <property type="entry name" value="Zn2Cys6_DnaBD"/>
</dbReference>
<dbReference type="InterPro" id="IPR036864">
    <property type="entry name" value="Zn2-C6_fun-type_DNA-bd_sf"/>
</dbReference>